<dbReference type="AlphaFoldDB" id="A0A1I6JJL8"/>
<keyword evidence="1 2" id="KW-0808">Transferase</keyword>
<feature type="active site" description="Proton acceptor" evidence="2">
    <location>
        <position position="67"/>
    </location>
</feature>
<dbReference type="RefSeq" id="WP_031472761.1">
    <property type="nucleotide sequence ID" value="NZ_FOZC01000008.1"/>
</dbReference>
<dbReference type="GO" id="GO:0045547">
    <property type="term" value="F:ditrans,polycis-polyprenyl diphosphate synthase [(2E,6E)-farnesyl diphosphate specific] activity"/>
    <property type="evidence" value="ECO:0007669"/>
    <property type="project" value="TreeGrafter"/>
</dbReference>
<dbReference type="CDD" id="cd00475">
    <property type="entry name" value="Cis_IPPS"/>
    <property type="match status" value="1"/>
</dbReference>
<dbReference type="PANTHER" id="PTHR10291:SF0">
    <property type="entry name" value="DEHYDRODOLICHYL DIPHOSPHATE SYNTHASE 2"/>
    <property type="match status" value="1"/>
</dbReference>
<comment type="similarity">
    <text evidence="2">Belongs to the UPP synthase family.</text>
</comment>
<comment type="cofactor">
    <cofactor evidence="2">
        <name>Mg(2+)</name>
        <dbReference type="ChEBI" id="CHEBI:18420"/>
    </cofactor>
    <text evidence="2">Binds 2 magnesium ions per subunit.</text>
</comment>
<evidence type="ECO:0000256" key="1">
    <source>
        <dbReference type="ARBA" id="ARBA00022679"/>
    </source>
</evidence>
<evidence type="ECO:0000313" key="3">
    <source>
        <dbReference type="EMBL" id="SFR79145.1"/>
    </source>
</evidence>
<dbReference type="NCBIfam" id="TIGR00055">
    <property type="entry name" value="uppS"/>
    <property type="match status" value="1"/>
</dbReference>
<feature type="binding site" evidence="2">
    <location>
        <position position="70"/>
    </location>
    <ligand>
        <name>substrate</name>
    </ligand>
</feature>
<dbReference type="Proteomes" id="UP000214760">
    <property type="component" value="Unassembled WGS sequence"/>
</dbReference>
<comment type="function">
    <text evidence="2">Catalyzes the condensation of isopentenyl diphosphate (IPP) with allylic pyrophosphates generating different type of terpenoids.</text>
</comment>
<feature type="binding site" evidence="2">
    <location>
        <begin position="20"/>
        <end position="23"/>
    </location>
    <ligand>
        <name>substrate</name>
    </ligand>
</feature>
<dbReference type="NCBIfam" id="NF011405">
    <property type="entry name" value="PRK14830.1"/>
    <property type="match status" value="1"/>
</dbReference>
<keyword evidence="2" id="KW-0460">Magnesium</keyword>
<dbReference type="GO" id="GO:0000287">
    <property type="term" value="F:magnesium ion binding"/>
    <property type="evidence" value="ECO:0007669"/>
    <property type="project" value="UniProtKB-UniRule"/>
</dbReference>
<dbReference type="GO" id="GO:0016094">
    <property type="term" value="P:polyprenol biosynthetic process"/>
    <property type="evidence" value="ECO:0007669"/>
    <property type="project" value="TreeGrafter"/>
</dbReference>
<feature type="binding site" evidence="2">
    <location>
        <begin position="193"/>
        <end position="195"/>
    </location>
    <ligand>
        <name>substrate</name>
    </ligand>
</feature>
<feature type="binding site" evidence="2">
    <location>
        <position position="187"/>
    </location>
    <ligand>
        <name>substrate</name>
    </ligand>
</feature>
<reference evidence="3 4" key="1">
    <citation type="submission" date="2016-10" db="EMBL/GenBank/DDBJ databases">
        <authorList>
            <person name="de Groot N.N."/>
        </authorList>
    </citation>
    <scope>NUCLEOTIDE SEQUENCE [LARGE SCALE GENOMIC DNA]</scope>
    <source>
        <strain evidence="3 4">F</strain>
    </source>
</reference>
<feature type="active site" evidence="2">
    <location>
        <position position="19"/>
    </location>
</feature>
<evidence type="ECO:0000313" key="4">
    <source>
        <dbReference type="Proteomes" id="UP000214760"/>
    </source>
</evidence>
<dbReference type="SUPFAM" id="SSF64005">
    <property type="entry name" value="Undecaprenyl diphosphate synthase"/>
    <property type="match status" value="1"/>
</dbReference>
<dbReference type="InterPro" id="IPR018520">
    <property type="entry name" value="UPP_synth-like_CS"/>
</dbReference>
<feature type="binding site" evidence="2">
    <location>
        <position position="19"/>
    </location>
    <ligand>
        <name>Mg(2+)</name>
        <dbReference type="ChEBI" id="CHEBI:18420"/>
    </ligand>
</feature>
<dbReference type="InterPro" id="IPR001441">
    <property type="entry name" value="UPP_synth-like"/>
</dbReference>
<feature type="binding site" evidence="2">
    <location>
        <position position="32"/>
    </location>
    <ligand>
        <name>substrate</name>
    </ligand>
</feature>
<dbReference type="EC" id="2.5.1.-" evidence="2"/>
<dbReference type="PROSITE" id="PS01066">
    <property type="entry name" value="UPP_SYNTHASE"/>
    <property type="match status" value="1"/>
</dbReference>
<organism evidence="3 4">
    <name type="scientific">[Clostridium] aminophilum</name>
    <dbReference type="NCBI Taxonomy" id="1526"/>
    <lineage>
        <taxon>Bacteria</taxon>
        <taxon>Bacillati</taxon>
        <taxon>Bacillota</taxon>
        <taxon>Clostridia</taxon>
        <taxon>Lachnospirales</taxon>
        <taxon>Lachnospiraceae</taxon>
    </lineage>
</organism>
<feature type="binding site" evidence="2">
    <location>
        <position position="206"/>
    </location>
    <ligand>
        <name>Mg(2+)</name>
        <dbReference type="ChEBI" id="CHEBI:18420"/>
    </ligand>
</feature>
<dbReference type="Pfam" id="PF01255">
    <property type="entry name" value="Prenyltransf"/>
    <property type="match status" value="1"/>
</dbReference>
<dbReference type="Gene3D" id="3.40.1180.10">
    <property type="entry name" value="Decaprenyl diphosphate synthase-like"/>
    <property type="match status" value="1"/>
</dbReference>
<sequence>MAEELNGLVIPQHVALILDGNGRWAKKRGLPRTAGHKKGCEAVENIVEVAARMGIRYLTVYGFSTENWKRPEEEVSTLMQLFRFYAKRLQKIATTNNVRVRMIGERSRFAPDLQKAIEGLETSTRDNTGLTFVIAVNYGGRDEITRAVRRMTLDAKNGVIEPSDITEETVASYLDTAGMPDPDLMIRTSGELRLSNYLLWQLAYAEFYVTDCLWPDFDEEELKNAIRAFNRRDRRFGGIKTNG</sequence>
<dbReference type="FunFam" id="3.40.1180.10:FF:000001">
    <property type="entry name" value="(2E,6E)-farnesyl-diphosphate-specific ditrans,polycis-undecaprenyl-diphosphate synthase"/>
    <property type="match status" value="1"/>
</dbReference>
<dbReference type="EMBL" id="FOZC01000008">
    <property type="protein sequence ID" value="SFR79145.1"/>
    <property type="molecule type" value="Genomic_DNA"/>
</dbReference>
<feature type="binding site" evidence="2">
    <location>
        <begin position="64"/>
        <end position="66"/>
    </location>
    <ligand>
        <name>substrate</name>
    </ligand>
</feature>
<keyword evidence="2" id="KW-0479">Metal-binding</keyword>
<feature type="binding site" evidence="2">
    <location>
        <position position="36"/>
    </location>
    <ligand>
        <name>substrate</name>
    </ligand>
</feature>
<gene>
    <name evidence="3" type="ORF">SAMN02910262_01583</name>
</gene>
<feature type="binding site" evidence="2">
    <location>
        <position position="24"/>
    </location>
    <ligand>
        <name>substrate</name>
    </ligand>
</feature>
<dbReference type="InterPro" id="IPR036424">
    <property type="entry name" value="UPP_synth-like_sf"/>
</dbReference>
<feature type="binding site" evidence="2">
    <location>
        <position position="68"/>
    </location>
    <ligand>
        <name>substrate</name>
    </ligand>
</feature>
<name>A0A1I6JJL8_9FIRM</name>
<evidence type="ECO:0000256" key="2">
    <source>
        <dbReference type="HAMAP-Rule" id="MF_01139"/>
    </source>
</evidence>
<dbReference type="PANTHER" id="PTHR10291">
    <property type="entry name" value="DEHYDRODOLICHYL DIPHOSPHATE SYNTHASE FAMILY MEMBER"/>
    <property type="match status" value="1"/>
</dbReference>
<comment type="subunit">
    <text evidence="2">Homodimer.</text>
</comment>
<dbReference type="HAMAP" id="MF_01139">
    <property type="entry name" value="ISPT"/>
    <property type="match status" value="1"/>
</dbReference>
<accession>A0A1I6JJL8</accession>
<protein>
    <recommendedName>
        <fullName evidence="2">Isoprenyl transferase</fullName>
        <ecNumber evidence="2">2.5.1.-</ecNumber>
    </recommendedName>
</protein>
<proteinExistence type="inferred from homology"/>